<proteinExistence type="predicted"/>
<accession>A0ACB7RZE1</accession>
<keyword evidence="2" id="KW-1185">Reference proteome</keyword>
<evidence type="ECO:0000313" key="1">
    <source>
        <dbReference type="EMBL" id="KAH6927590.1"/>
    </source>
</evidence>
<organism evidence="1 2">
    <name type="scientific">Hyalomma asiaticum</name>
    <name type="common">Tick</name>
    <dbReference type="NCBI Taxonomy" id="266040"/>
    <lineage>
        <taxon>Eukaryota</taxon>
        <taxon>Metazoa</taxon>
        <taxon>Ecdysozoa</taxon>
        <taxon>Arthropoda</taxon>
        <taxon>Chelicerata</taxon>
        <taxon>Arachnida</taxon>
        <taxon>Acari</taxon>
        <taxon>Parasitiformes</taxon>
        <taxon>Ixodida</taxon>
        <taxon>Ixodoidea</taxon>
        <taxon>Ixodidae</taxon>
        <taxon>Hyalomminae</taxon>
        <taxon>Hyalomma</taxon>
    </lineage>
</organism>
<name>A0ACB7RZE1_HYAAI</name>
<comment type="caution">
    <text evidence="1">The sequence shown here is derived from an EMBL/GenBank/DDBJ whole genome shotgun (WGS) entry which is preliminary data.</text>
</comment>
<dbReference type="EMBL" id="CM023486">
    <property type="protein sequence ID" value="KAH6927590.1"/>
    <property type="molecule type" value="Genomic_DNA"/>
</dbReference>
<sequence length="2112" mass="226939">MSPPTDDDTADCCSGESSGGGGGDSLTLNNVLQPSNESQFPILPPPLVFDDFLLCGEEPSCAHAAAASANTNPTLSDALSFSTNAPPSPPCSPLARRLDQLRRRSLRIRDLLKGCESAAAPSSAASDQWPSRPASQNSYDSRLWPLDGSDYPSDCEVKLRDRSPDDYKLVFISSSSDSSEDDSEVEAAASRLWLLLRSRLAVGPEGSVYVEDSSDWEFPSDVEEEDEGSEEELAPKEELPGVAAAAGPQVVDPGQRSPEDARSEEGESSASGLMGRRRGKRSAAAGGSTTTSGGSASEGTSLASLGEATAAAVAILARPADNRNDEDDANLLLAAVRDAAAGVGEPGQEVLLPAAAPPVVDSAPPEVGEEDTSSGSSLSDYGGAIAGPWRWLWRDSLVARDDAIMEGRVPLSAPALGPERDVPTEEDDSCREGARAPTPGEDCADNAPVSVAANMAEESTGGGGQGGVLGEVGQLEENGAPASRTPPMSGAVADACGPPPCDDDAKDAGSADSVCVDVQQQQQVVVVAVPACVSDREQTSTDNAPKDTVGECVVAPSAAAVVDEAERKSSDRDTIDSAVVAAPNDAKVAELTAPALRERREKDIDLEGLVVSTLEKYFTESFDCHETQPAESETESAQGVPKQSEGDASEPQRSDHSPTAGPTSCDTSDASCDEEEEENMFSDASTSSDDAMYISPMPRFNAMQYGNPLSYSLHTILEESCEESEKSSRATTPVTKNPSSELEKYFSFAIGNASLEEIHKRWSIATSEDFSDSVSETSGVDDVEVLEEDPEELASSRLEKYFTSGLLGTGKFHYPDDAEFTDESGGISSDDEDKRATSKQNKKEKVEAAASLAFEAGDSCGTIKRKKKDDDEEAADVKVVLEEEGFATIKKKKEDALEVQPDDVANNTADCTIVKEEQQFAQDNSFENLDATLTADESTIICVDPATDSVSHDLPTKDSDLLTEDNRMSITPTSEANTDMQQSLSDSANELTSGIESMCTSSTSEMTQNDDVVKDSKKFALEEDTASIHSRSSSTECYSDEEAAYIVNRVLAHISGTSDETEKVDENITPWKALLESQITRLMQTVSPAALSGESSCSSTIGSNNSDYGSDTLESGTYSSTDEEGSPKPRHHKKPGRRSPSNQLSAAVDDKLADNLSGHSNDSTISEETMFICRQLMQSLKLLSDEKVNKDEKSSCPVISDHNHNDYMKAQEYIQYQIVALMHTVSGSRNASPLRERRCKPLTLTGGSSECSDVDSPNLSEKKKMGKSKTPSESGSETISTSISIPSYDSDHTATESEMSNEMDELYNMLESSGAPLADNISLSKLSCCDGEEPSDHFILPPFKVPVLRLQSGQEVPLIATKEPGSKLEFLEPSCILPKLSTVTVEEKLELPGMFSIASGTAAKCDSSSTLTTGSDIDFCGSVETVLEVCPKTAGMSPEPSVSPTETSADKSRSESSLYIKARRGLGQRKLVVTRSSDSLAPYRKAGSVSLQLFHSKGASKSEHSILDTAAQEDKEEPSEANQGTDGLGKRISGKEKSCSENNLSLATFSDSERSTSKFLGTKSVGNIADLEGNPGKTFRDTGYYSFKSSEESVLSLDEQGSSRPPSGCLTKQKSVQSSETIPEVEEEPVRPARSSPGSPAKGNSNSLSSGSIPDSVFVANSASDCKSSTLPSSLRSKVNRPNPHSSSMVLRQRHFSSTFFSTSGVLRKLTALKADDSSGSHRSSPRGRLRGRSRHSSGGSDDSNRLLPTIAIVGAEESSSVKSSADSMDRDSTHKDDELERIYSRSQTSLSSIGVSQMRSESMTSVYSAAGGGRYGTVAVTGEVLFSILYNYKSGLLEVHVRECRNLAPVDTKRNRSDPYVKVYLLPDKTKSGKRKTKFRVTMSELQARTLWLSVWHSDMFGRNDFLGEVMLPLTYETLEKTEVRCFALQERFECPEVPLSYKGDILLALKYMPPDVTSRSIKQGPVRGSLHVLVKEARNLTATRSNGTSDPFCKSYLLPDRTKGSKQKTPVVKKCCNPKWNHTFVYPDVSLDELKDRCLELTIWDYDKITSNDFLGGVRLGLGTGKLYGRDVDWMDSHGEEVTLWRSMLERPNLWIDGSLLLRPSMQSKR</sequence>
<dbReference type="Proteomes" id="UP000821845">
    <property type="component" value="Chromosome 6"/>
</dbReference>
<reference evidence="1" key="1">
    <citation type="submission" date="2020-05" db="EMBL/GenBank/DDBJ databases">
        <title>Large-scale comparative analyses of tick genomes elucidate their genetic diversity and vector capacities.</title>
        <authorList>
            <person name="Jia N."/>
            <person name="Wang J."/>
            <person name="Shi W."/>
            <person name="Du L."/>
            <person name="Sun Y."/>
            <person name="Zhan W."/>
            <person name="Jiang J."/>
            <person name="Wang Q."/>
            <person name="Zhang B."/>
            <person name="Ji P."/>
            <person name="Sakyi L.B."/>
            <person name="Cui X."/>
            <person name="Yuan T."/>
            <person name="Jiang B."/>
            <person name="Yang W."/>
            <person name="Lam T.T.-Y."/>
            <person name="Chang Q."/>
            <person name="Ding S."/>
            <person name="Wang X."/>
            <person name="Zhu J."/>
            <person name="Ruan X."/>
            <person name="Zhao L."/>
            <person name="Wei J."/>
            <person name="Que T."/>
            <person name="Du C."/>
            <person name="Cheng J."/>
            <person name="Dai P."/>
            <person name="Han X."/>
            <person name="Huang E."/>
            <person name="Gao Y."/>
            <person name="Liu J."/>
            <person name="Shao H."/>
            <person name="Ye R."/>
            <person name="Li L."/>
            <person name="Wei W."/>
            <person name="Wang X."/>
            <person name="Wang C."/>
            <person name="Yang T."/>
            <person name="Huo Q."/>
            <person name="Li W."/>
            <person name="Guo W."/>
            <person name="Chen H."/>
            <person name="Zhou L."/>
            <person name="Ni X."/>
            <person name="Tian J."/>
            <person name="Zhou Y."/>
            <person name="Sheng Y."/>
            <person name="Liu T."/>
            <person name="Pan Y."/>
            <person name="Xia L."/>
            <person name="Li J."/>
            <person name="Zhao F."/>
            <person name="Cao W."/>
        </authorList>
    </citation>
    <scope>NUCLEOTIDE SEQUENCE</scope>
    <source>
        <strain evidence="1">Hyas-2018</strain>
    </source>
</reference>
<gene>
    <name evidence="1" type="ORF">HPB50_006063</name>
</gene>
<evidence type="ECO:0000313" key="2">
    <source>
        <dbReference type="Proteomes" id="UP000821845"/>
    </source>
</evidence>
<protein>
    <submittedName>
        <fullName evidence="1">Uncharacterized protein</fullName>
    </submittedName>
</protein>